<comment type="cofactor">
    <cofactor evidence="1">
        <name>Cu(2+)</name>
        <dbReference type="ChEBI" id="CHEBI:29036"/>
    </cofactor>
</comment>
<evidence type="ECO:0000256" key="4">
    <source>
        <dbReference type="ARBA" id="ARBA00022723"/>
    </source>
</evidence>
<evidence type="ECO:0000256" key="11">
    <source>
        <dbReference type="ARBA" id="ARBA00023180"/>
    </source>
</evidence>
<evidence type="ECO:0000256" key="1">
    <source>
        <dbReference type="ARBA" id="ARBA00001973"/>
    </source>
</evidence>
<dbReference type="EC" id="1.14.99.56" evidence="16"/>
<dbReference type="OMA" id="QCVSLAI"/>
<keyword evidence="12 16" id="KW-0119">Carbohydrate metabolism</keyword>
<comment type="similarity">
    <text evidence="14">Belongs to the polysaccharide monooxygenase AA9 family.</text>
</comment>
<evidence type="ECO:0000256" key="3">
    <source>
        <dbReference type="ARBA" id="ARBA00022525"/>
    </source>
</evidence>
<dbReference type="EMBL" id="NCSJ02000416">
    <property type="protein sequence ID" value="RFU24664.1"/>
    <property type="molecule type" value="Genomic_DNA"/>
</dbReference>
<dbReference type="InterPro" id="IPR049892">
    <property type="entry name" value="AA9"/>
</dbReference>
<evidence type="ECO:0000313" key="19">
    <source>
        <dbReference type="EMBL" id="RFU24664.1"/>
    </source>
</evidence>
<comment type="catalytic activity">
    <reaction evidence="15 16">
        <text>[(1-&gt;4)-beta-D-glucosyl]n+m + reduced acceptor + O2 = 4-dehydro-beta-D-glucosyl-[(1-&gt;4)-beta-D-glucosyl]n-1 + [(1-&gt;4)-beta-D-glucosyl]m + acceptor + H2O.</text>
        <dbReference type="EC" id="1.14.99.56"/>
    </reaction>
</comment>
<dbReference type="PANTHER" id="PTHR33353">
    <property type="entry name" value="PUTATIVE (AFU_ORTHOLOGUE AFUA_1G12560)-RELATED"/>
    <property type="match status" value="1"/>
</dbReference>
<keyword evidence="6 16" id="KW-0136">Cellulose degradation</keyword>
<evidence type="ECO:0000256" key="2">
    <source>
        <dbReference type="ARBA" id="ARBA00004613"/>
    </source>
</evidence>
<evidence type="ECO:0000256" key="16">
    <source>
        <dbReference type="RuleBase" id="RU368122"/>
    </source>
</evidence>
<comment type="subcellular location">
    <subcellularLocation>
        <location evidence="2 16">Secreted</location>
    </subcellularLocation>
</comment>
<evidence type="ECO:0000256" key="12">
    <source>
        <dbReference type="ARBA" id="ARBA00023277"/>
    </source>
</evidence>
<evidence type="ECO:0000256" key="17">
    <source>
        <dbReference type="SAM" id="SignalP"/>
    </source>
</evidence>
<keyword evidence="19" id="KW-0378">Hydrolase</keyword>
<dbReference type="GO" id="GO:0030245">
    <property type="term" value="P:cellulose catabolic process"/>
    <property type="evidence" value="ECO:0007669"/>
    <property type="project" value="UniProtKB-UniRule"/>
</dbReference>
<evidence type="ECO:0000256" key="13">
    <source>
        <dbReference type="ARBA" id="ARBA00023326"/>
    </source>
</evidence>
<feature type="non-terminal residue" evidence="19">
    <location>
        <position position="1"/>
    </location>
</feature>
<gene>
    <name evidence="19" type="ORF">B7463_g11669</name>
</gene>
<dbReference type="Gene3D" id="2.70.50.70">
    <property type="match status" value="1"/>
</dbReference>
<comment type="function">
    <text evidence="16">Lytic polysaccharide monooxygenase (LMPO) that depolymerizes crystalline and amorphous polysaccharides via the oxidation of scissile alpha- or beta-(1-4)-glycosidic bonds, yielding C1 and/or C4 oxidation products. Catalysis by LPMOs requires the reduction of the active-site copper from Cu(II) to Cu(I) by a reducing agent and H(2)O(2) or O(2) as a cosubstrate.</text>
</comment>
<reference evidence="19 20" key="1">
    <citation type="submission" date="2018-05" db="EMBL/GenBank/DDBJ databases">
        <title>Draft genome sequence of Scytalidium lignicola DSM 105466, a ubiquitous saprotrophic fungus.</title>
        <authorList>
            <person name="Buettner E."/>
            <person name="Gebauer A.M."/>
            <person name="Hofrichter M."/>
            <person name="Liers C."/>
            <person name="Kellner H."/>
        </authorList>
    </citation>
    <scope>NUCLEOTIDE SEQUENCE [LARGE SCALE GENOMIC DNA]</scope>
    <source>
        <strain evidence="19 20">DSM 105466</strain>
    </source>
</reference>
<keyword evidence="8" id="KW-0186">Copper</keyword>
<evidence type="ECO:0000256" key="10">
    <source>
        <dbReference type="ARBA" id="ARBA00023157"/>
    </source>
</evidence>
<name>A0A3E2GU15_SCYLI</name>
<evidence type="ECO:0000256" key="9">
    <source>
        <dbReference type="ARBA" id="ARBA00023033"/>
    </source>
</evidence>
<keyword evidence="10 16" id="KW-1015">Disulfide bond</keyword>
<keyword evidence="20" id="KW-1185">Reference proteome</keyword>
<dbReference type="PANTHER" id="PTHR33353:SF36">
    <property type="entry name" value="ENDO-BETA-1,4-GLUCANASE D"/>
    <property type="match status" value="1"/>
</dbReference>
<evidence type="ECO:0000256" key="14">
    <source>
        <dbReference type="ARBA" id="ARBA00044502"/>
    </source>
</evidence>
<keyword evidence="3 16" id="KW-0964">Secreted</keyword>
<feature type="chain" id="PRO_5035366426" description="AA9 family lytic polysaccharide monooxygenase" evidence="17">
    <location>
        <begin position="22"/>
        <end position="195"/>
    </location>
</feature>
<dbReference type="GO" id="GO:0008810">
    <property type="term" value="F:cellulase activity"/>
    <property type="evidence" value="ECO:0007669"/>
    <property type="project" value="UniProtKB-UniRule"/>
</dbReference>
<evidence type="ECO:0000313" key="20">
    <source>
        <dbReference type="Proteomes" id="UP000258309"/>
    </source>
</evidence>
<evidence type="ECO:0000256" key="5">
    <source>
        <dbReference type="ARBA" id="ARBA00022729"/>
    </source>
</evidence>
<keyword evidence="19" id="KW-0326">Glycosidase</keyword>
<feature type="non-terminal residue" evidence="19">
    <location>
        <position position="195"/>
    </location>
</feature>
<accession>A0A3E2GU15</accession>
<keyword evidence="7" id="KW-0560">Oxidoreductase</keyword>
<dbReference type="GO" id="GO:0005576">
    <property type="term" value="C:extracellular region"/>
    <property type="evidence" value="ECO:0007669"/>
    <property type="project" value="UniProtKB-SubCell"/>
</dbReference>
<dbReference type="AlphaFoldDB" id="A0A3E2GU15"/>
<dbReference type="GO" id="GO:0030248">
    <property type="term" value="F:cellulose binding"/>
    <property type="evidence" value="ECO:0007669"/>
    <property type="project" value="UniProtKB-UniRule"/>
</dbReference>
<dbReference type="CDD" id="cd21175">
    <property type="entry name" value="LPMO_AA9"/>
    <property type="match status" value="1"/>
</dbReference>
<proteinExistence type="inferred from homology"/>
<organism evidence="19 20">
    <name type="scientific">Scytalidium lignicola</name>
    <name type="common">Hyphomycete</name>
    <dbReference type="NCBI Taxonomy" id="5539"/>
    <lineage>
        <taxon>Eukaryota</taxon>
        <taxon>Fungi</taxon>
        <taxon>Dikarya</taxon>
        <taxon>Ascomycota</taxon>
        <taxon>Pezizomycotina</taxon>
        <taxon>Leotiomycetes</taxon>
        <taxon>Leotiomycetes incertae sedis</taxon>
        <taxon>Scytalidium</taxon>
    </lineage>
</organism>
<dbReference type="OrthoDB" id="4849160at2759"/>
<dbReference type="EMBL" id="MG820559">
    <property type="protein sequence ID" value="AYO97683.1"/>
    <property type="molecule type" value="Genomic_DNA"/>
</dbReference>
<keyword evidence="5 17" id="KW-0732">Signal</keyword>
<evidence type="ECO:0000256" key="15">
    <source>
        <dbReference type="ARBA" id="ARBA00045077"/>
    </source>
</evidence>
<feature type="domain" description="Auxiliary Activity family 9 catalytic" evidence="18">
    <location>
        <begin position="22"/>
        <end position="195"/>
    </location>
</feature>
<evidence type="ECO:0000259" key="18">
    <source>
        <dbReference type="Pfam" id="PF03443"/>
    </source>
</evidence>
<dbReference type="Proteomes" id="UP000258309">
    <property type="component" value="Unassembled WGS sequence"/>
</dbReference>
<dbReference type="InterPro" id="IPR005103">
    <property type="entry name" value="AA9_LPMO"/>
</dbReference>
<keyword evidence="13 16" id="KW-0624">Polysaccharide degradation</keyword>
<dbReference type="GO" id="GO:0004497">
    <property type="term" value="F:monooxygenase activity"/>
    <property type="evidence" value="ECO:0007669"/>
    <property type="project" value="UniProtKB-KW"/>
</dbReference>
<feature type="signal peptide" evidence="17">
    <location>
        <begin position="1"/>
        <end position="21"/>
    </location>
</feature>
<evidence type="ECO:0000256" key="8">
    <source>
        <dbReference type="ARBA" id="ARBA00023008"/>
    </source>
</evidence>
<dbReference type="Pfam" id="PF03443">
    <property type="entry name" value="AA9"/>
    <property type="match status" value="1"/>
</dbReference>
<dbReference type="STRING" id="5539.A0A3E2GU15"/>
<keyword evidence="9 19" id="KW-0503">Monooxygenase</keyword>
<keyword evidence="11" id="KW-0325">Glycoprotein</keyword>
<evidence type="ECO:0000256" key="7">
    <source>
        <dbReference type="ARBA" id="ARBA00023002"/>
    </source>
</evidence>
<protein>
    <recommendedName>
        <fullName evidence="16">AA9 family lytic polysaccharide monooxygenase</fullName>
        <ecNumber evidence="16">1.14.99.56</ecNumber>
    </recommendedName>
    <alternativeName>
        <fullName evidence="16">Endo-beta-1,4-glucanase</fullName>
    </alternativeName>
    <alternativeName>
        <fullName evidence="16">Glycosyl hydrolase 61 family protein</fullName>
    </alternativeName>
</protein>
<dbReference type="GO" id="GO:0046872">
    <property type="term" value="F:metal ion binding"/>
    <property type="evidence" value="ECO:0007669"/>
    <property type="project" value="UniProtKB-KW"/>
</dbReference>
<comment type="domain">
    <text evidence="16">Has a modular structure: an endo-beta-1,4-glucanase catalytic module at the N-terminus, a linker rich in serines and threonines, and a C-terminal carbohydrate-binding module (CBM).</text>
</comment>
<keyword evidence="4" id="KW-0479">Metal-binding</keyword>
<evidence type="ECO:0000256" key="6">
    <source>
        <dbReference type="ARBA" id="ARBA00023001"/>
    </source>
</evidence>
<sequence length="195" mass="20793">MAYLPVSLISTTLAFVALVAAHGHVSNIVVNGIYYQNYDPTSFPYIPIPPIVIGWTAGDSDNGFISPDAYQDPDICHKDATNAGGHASVAAGDSISIQWTPWPDSHHGPVIDYLANCNGPCETVDKTMLEFFKIDGGGVISGGNPGTWFSDSLIADNNTWLVQIPPDLTPGNYVLRHEIIALHASGSPNGSQNYP</sequence>